<dbReference type="OrthoDB" id="271491at2157"/>
<comment type="caution">
    <text evidence="3">The sequence shown here is derived from an EMBL/GenBank/DDBJ whole genome shotgun (WGS) entry which is preliminary data.</text>
</comment>
<proteinExistence type="predicted"/>
<dbReference type="InterPro" id="IPR011635">
    <property type="entry name" value="CARDB"/>
</dbReference>
<name>A0A6B0VT62_9EURY</name>
<dbReference type="Gene3D" id="2.60.40.10">
    <property type="entry name" value="Immunoglobulins"/>
    <property type="match status" value="2"/>
</dbReference>
<feature type="transmembrane region" description="Helical" evidence="1">
    <location>
        <begin position="349"/>
        <end position="372"/>
    </location>
</feature>
<feature type="domain" description="CARDB" evidence="2">
    <location>
        <begin position="164"/>
        <end position="235"/>
    </location>
</feature>
<dbReference type="EMBL" id="WUYX01000071">
    <property type="protein sequence ID" value="MXV64625.1"/>
    <property type="molecule type" value="Genomic_DNA"/>
</dbReference>
<evidence type="ECO:0000256" key="1">
    <source>
        <dbReference type="SAM" id="Phobius"/>
    </source>
</evidence>
<keyword evidence="1" id="KW-0472">Membrane</keyword>
<protein>
    <recommendedName>
        <fullName evidence="2">CARDB domain-containing protein</fullName>
    </recommendedName>
</protein>
<dbReference type="Pfam" id="PF07705">
    <property type="entry name" value="CARDB"/>
    <property type="match status" value="1"/>
</dbReference>
<gene>
    <name evidence="3" type="ORF">GS429_21615</name>
</gene>
<organism evidence="3 4">
    <name type="scientific">Natronorubrum halalkaliphilum</name>
    <dbReference type="NCBI Taxonomy" id="2691917"/>
    <lineage>
        <taxon>Archaea</taxon>
        <taxon>Methanobacteriati</taxon>
        <taxon>Methanobacteriota</taxon>
        <taxon>Stenosarchaea group</taxon>
        <taxon>Halobacteria</taxon>
        <taxon>Halobacteriales</taxon>
        <taxon>Natrialbaceae</taxon>
        <taxon>Natronorubrum</taxon>
    </lineage>
</organism>
<dbReference type="RefSeq" id="WP_160068091.1">
    <property type="nucleotide sequence ID" value="NZ_WUYX01000071.1"/>
</dbReference>
<keyword evidence="4" id="KW-1185">Reference proteome</keyword>
<reference evidence="3 4" key="1">
    <citation type="submission" date="2020-01" db="EMBL/GenBank/DDBJ databases">
        <title>Natronorubrum sp. JWXQ-INN 674 isolated from Inner Mongolia Autonomous Region of China.</title>
        <authorList>
            <person name="Xue Q."/>
        </authorList>
    </citation>
    <scope>NUCLEOTIDE SEQUENCE [LARGE SCALE GENOMIC DNA]</scope>
    <source>
        <strain evidence="3 4">JWXQ-INN-674</strain>
    </source>
</reference>
<sequence length="382" mass="41075">MPSTKILLTAAAACFLFALAVPTVAFPMGEDEPTEDVSLEPTSQYATITDDELRLDLEKLNNRAATTFHDVFSITVNDDAVERIWISNDVDGLTFYEGTDQASELDESNPLEPSAGQTTAIGVAVDTHLAQSGTETFTVHVEYEDETAEAESDDRPKAVTLESLNVTPKTLETGGSVAVNATYRNDGTATKDVTSELTVDGTVVDRKTVEIDPGETKSVTFERQMQWPGRYAVGVDGTASERVTVEGPPIDVLNASVTTAELTAGETGTVEAVVSNPTDTRVDRTLEFAVDGIVVDTRSVTLEPNSERTVTFERQFGEAKTYDIAVSGVEAGSVTVSEREPYLIRDRELSAATTAALAPPMTMGFLFLAIAANRRWALVSTR</sequence>
<evidence type="ECO:0000313" key="4">
    <source>
        <dbReference type="Proteomes" id="UP000434101"/>
    </source>
</evidence>
<dbReference type="Proteomes" id="UP000434101">
    <property type="component" value="Unassembled WGS sequence"/>
</dbReference>
<evidence type="ECO:0000313" key="3">
    <source>
        <dbReference type="EMBL" id="MXV64625.1"/>
    </source>
</evidence>
<dbReference type="InterPro" id="IPR013783">
    <property type="entry name" value="Ig-like_fold"/>
</dbReference>
<keyword evidence="1" id="KW-0812">Transmembrane</keyword>
<evidence type="ECO:0000259" key="2">
    <source>
        <dbReference type="Pfam" id="PF07705"/>
    </source>
</evidence>
<keyword evidence="1" id="KW-1133">Transmembrane helix</keyword>
<dbReference type="AlphaFoldDB" id="A0A6B0VT62"/>
<accession>A0A6B0VT62</accession>